<organism evidence="2 3">
    <name type="scientific">Haemaphysalis longicornis</name>
    <name type="common">Bush tick</name>
    <dbReference type="NCBI Taxonomy" id="44386"/>
    <lineage>
        <taxon>Eukaryota</taxon>
        <taxon>Metazoa</taxon>
        <taxon>Ecdysozoa</taxon>
        <taxon>Arthropoda</taxon>
        <taxon>Chelicerata</taxon>
        <taxon>Arachnida</taxon>
        <taxon>Acari</taxon>
        <taxon>Parasitiformes</taxon>
        <taxon>Ixodida</taxon>
        <taxon>Ixodoidea</taxon>
        <taxon>Ixodidae</taxon>
        <taxon>Haemaphysalinae</taxon>
        <taxon>Haemaphysalis</taxon>
    </lineage>
</organism>
<dbReference type="AlphaFoldDB" id="A0A9J6GEE8"/>
<sequence length="159" mass="16222">MAAARRPWRLAPREGHGSAEAHGARTAARELVGAEGRPALSPPKKMGAPFRVTDHRGKRGAAATTARTATPVAEAAQTVARALRVNDPVSRSAADLGHGAAALTLARGSLGQPGTAFLQTNMADDETGPFPPITPLAEPAAESIPPSARRPTRSSAAAS</sequence>
<gene>
    <name evidence="2" type="ORF">HPB48_017868</name>
</gene>
<dbReference type="VEuPathDB" id="VectorBase:HLOH_041498"/>
<reference evidence="2 3" key="1">
    <citation type="journal article" date="2020" name="Cell">
        <title>Large-Scale Comparative Analyses of Tick Genomes Elucidate Their Genetic Diversity and Vector Capacities.</title>
        <authorList>
            <consortium name="Tick Genome and Microbiome Consortium (TIGMIC)"/>
            <person name="Jia N."/>
            <person name="Wang J."/>
            <person name="Shi W."/>
            <person name="Du L."/>
            <person name="Sun Y."/>
            <person name="Zhan W."/>
            <person name="Jiang J.F."/>
            <person name="Wang Q."/>
            <person name="Zhang B."/>
            <person name="Ji P."/>
            <person name="Bell-Sakyi L."/>
            <person name="Cui X.M."/>
            <person name="Yuan T.T."/>
            <person name="Jiang B.G."/>
            <person name="Yang W.F."/>
            <person name="Lam T.T."/>
            <person name="Chang Q.C."/>
            <person name="Ding S.J."/>
            <person name="Wang X.J."/>
            <person name="Zhu J.G."/>
            <person name="Ruan X.D."/>
            <person name="Zhao L."/>
            <person name="Wei J.T."/>
            <person name="Ye R.Z."/>
            <person name="Que T.C."/>
            <person name="Du C.H."/>
            <person name="Zhou Y.H."/>
            <person name="Cheng J.X."/>
            <person name="Dai P.F."/>
            <person name="Guo W.B."/>
            <person name="Han X.H."/>
            <person name="Huang E.J."/>
            <person name="Li L.F."/>
            <person name="Wei W."/>
            <person name="Gao Y.C."/>
            <person name="Liu J.Z."/>
            <person name="Shao H.Z."/>
            <person name="Wang X."/>
            <person name="Wang C.C."/>
            <person name="Yang T.C."/>
            <person name="Huo Q.B."/>
            <person name="Li W."/>
            <person name="Chen H.Y."/>
            <person name="Chen S.E."/>
            <person name="Zhou L.G."/>
            <person name="Ni X.B."/>
            <person name="Tian J.H."/>
            <person name="Sheng Y."/>
            <person name="Liu T."/>
            <person name="Pan Y.S."/>
            <person name="Xia L.Y."/>
            <person name="Li J."/>
            <person name="Zhao F."/>
            <person name="Cao W.C."/>
        </authorList>
    </citation>
    <scope>NUCLEOTIDE SEQUENCE [LARGE SCALE GENOMIC DNA]</scope>
    <source>
        <strain evidence="2">HaeL-2018</strain>
    </source>
</reference>
<keyword evidence="3" id="KW-1185">Reference proteome</keyword>
<evidence type="ECO:0000256" key="1">
    <source>
        <dbReference type="SAM" id="MobiDB-lite"/>
    </source>
</evidence>
<evidence type="ECO:0000313" key="3">
    <source>
        <dbReference type="Proteomes" id="UP000821853"/>
    </source>
</evidence>
<feature type="compositionally biased region" description="Basic and acidic residues" evidence="1">
    <location>
        <begin position="11"/>
        <end position="23"/>
    </location>
</feature>
<evidence type="ECO:0000313" key="2">
    <source>
        <dbReference type="EMBL" id="KAH9376790.1"/>
    </source>
</evidence>
<accession>A0A9J6GEE8</accession>
<proteinExistence type="predicted"/>
<feature type="region of interest" description="Disordered" evidence="1">
    <location>
        <begin position="120"/>
        <end position="159"/>
    </location>
</feature>
<dbReference type="EMBL" id="JABSTR010000008">
    <property type="protein sequence ID" value="KAH9376790.1"/>
    <property type="molecule type" value="Genomic_DNA"/>
</dbReference>
<feature type="compositionally biased region" description="Low complexity" evidence="1">
    <location>
        <begin position="137"/>
        <end position="159"/>
    </location>
</feature>
<name>A0A9J6GEE8_HAELO</name>
<feature type="region of interest" description="Disordered" evidence="1">
    <location>
        <begin position="1"/>
        <end position="69"/>
    </location>
</feature>
<comment type="caution">
    <text evidence="2">The sequence shown here is derived from an EMBL/GenBank/DDBJ whole genome shotgun (WGS) entry which is preliminary data.</text>
</comment>
<dbReference type="Proteomes" id="UP000821853">
    <property type="component" value="Unassembled WGS sequence"/>
</dbReference>
<protein>
    <submittedName>
        <fullName evidence="2">Uncharacterized protein</fullName>
    </submittedName>
</protein>